<keyword evidence="3" id="KW-1185">Reference proteome</keyword>
<dbReference type="AlphaFoldDB" id="A0A183IIG8"/>
<dbReference type="OrthoDB" id="6357215at2759"/>
<dbReference type="InterPro" id="IPR029063">
    <property type="entry name" value="SAM-dependent_MTases_sf"/>
</dbReference>
<evidence type="ECO:0000313" key="2">
    <source>
        <dbReference type="EMBL" id="VDP01072.1"/>
    </source>
</evidence>
<evidence type="ECO:0000313" key="3">
    <source>
        <dbReference type="Proteomes" id="UP000270296"/>
    </source>
</evidence>
<reference evidence="4" key="1">
    <citation type="submission" date="2016-06" db="UniProtKB">
        <authorList>
            <consortium name="WormBaseParasite"/>
        </authorList>
    </citation>
    <scope>IDENTIFICATION</scope>
</reference>
<protein>
    <submittedName>
        <fullName evidence="4">Methyltransf_21 domain-containing protein</fullName>
    </submittedName>
</protein>
<sequence length="330" mass="38327">MAMRMSLTKMGQGHKPFQWFFSRVKGSYFFRRRRMKPILFLAMVLTLCTLMLLAVGSRPCTEYVEDSAKPNDDFIADWDADDPRLASHIRSNYMIPPTSRETPYNLEEPLRRDHSQRKQSMAVDRIFKGKRDGFFVEMGAYDGETYSNTLYFERFLNWTGLLVEAGAINFANMLNKKRKAWLLKGCVHGAQKPEKRLFVEAMEVGSTEENMNRLKLSLMRLYRRCTVAKVWCFPLKSVMNVINVTKVDYFSLDVEGGELPILKSIPDSGIDVSVIQVEYSAFNGAFWNKDESHKRLTEMRDFVKIHMPKLKEYRTMALDVIFARPELSTI</sequence>
<dbReference type="GO" id="GO:0006888">
    <property type="term" value="P:endoplasmic reticulum to Golgi vesicle-mediated transport"/>
    <property type="evidence" value="ECO:0007669"/>
    <property type="project" value="TreeGrafter"/>
</dbReference>
<accession>A0A183IIG8</accession>
<evidence type="ECO:0000259" key="1">
    <source>
        <dbReference type="Pfam" id="PF05050"/>
    </source>
</evidence>
<organism evidence="4">
    <name type="scientific">Soboliphyme baturini</name>
    <dbReference type="NCBI Taxonomy" id="241478"/>
    <lineage>
        <taxon>Eukaryota</taxon>
        <taxon>Metazoa</taxon>
        <taxon>Ecdysozoa</taxon>
        <taxon>Nematoda</taxon>
        <taxon>Enoplea</taxon>
        <taxon>Dorylaimia</taxon>
        <taxon>Dioctophymatida</taxon>
        <taxon>Dioctophymatoidea</taxon>
        <taxon>Soboliphymatidae</taxon>
        <taxon>Soboliphyme</taxon>
    </lineage>
</organism>
<dbReference type="InterPro" id="IPR006342">
    <property type="entry name" value="FkbM_mtfrase"/>
</dbReference>
<proteinExistence type="predicted"/>
<feature type="domain" description="Methyltransferase FkbM" evidence="1">
    <location>
        <begin position="138"/>
        <end position="301"/>
    </location>
</feature>
<dbReference type="InterPro" id="IPR053202">
    <property type="entry name" value="EGF_Rcpt_Signaling_Reg"/>
</dbReference>
<dbReference type="PANTHER" id="PTHR34009">
    <property type="entry name" value="PROTEIN STAR"/>
    <property type="match status" value="1"/>
</dbReference>
<dbReference type="Gene3D" id="3.40.50.150">
    <property type="entry name" value="Vaccinia Virus protein VP39"/>
    <property type="match status" value="1"/>
</dbReference>
<dbReference type="PANTHER" id="PTHR34009:SF2">
    <property type="entry name" value="PROTEIN STAR"/>
    <property type="match status" value="1"/>
</dbReference>
<dbReference type="GO" id="GO:0005886">
    <property type="term" value="C:plasma membrane"/>
    <property type="evidence" value="ECO:0007669"/>
    <property type="project" value="TreeGrafter"/>
</dbReference>
<dbReference type="EMBL" id="UZAM01007731">
    <property type="protein sequence ID" value="VDP01072.1"/>
    <property type="molecule type" value="Genomic_DNA"/>
</dbReference>
<dbReference type="WBParaSite" id="SBAD_0000357201-mRNA-1">
    <property type="protein sequence ID" value="SBAD_0000357201-mRNA-1"/>
    <property type="gene ID" value="SBAD_0000357201"/>
</dbReference>
<dbReference type="GO" id="GO:0005789">
    <property type="term" value="C:endoplasmic reticulum membrane"/>
    <property type="evidence" value="ECO:0007669"/>
    <property type="project" value="TreeGrafter"/>
</dbReference>
<dbReference type="Pfam" id="PF05050">
    <property type="entry name" value="Methyltransf_21"/>
    <property type="match status" value="1"/>
</dbReference>
<gene>
    <name evidence="2" type="ORF">SBAD_LOCUS3413</name>
</gene>
<name>A0A183IIG8_9BILA</name>
<dbReference type="GO" id="GO:0031902">
    <property type="term" value="C:late endosome membrane"/>
    <property type="evidence" value="ECO:0007669"/>
    <property type="project" value="TreeGrafter"/>
</dbReference>
<dbReference type="Proteomes" id="UP000270296">
    <property type="component" value="Unassembled WGS sequence"/>
</dbReference>
<dbReference type="GO" id="GO:0005794">
    <property type="term" value="C:Golgi apparatus"/>
    <property type="evidence" value="ECO:0007669"/>
    <property type="project" value="TreeGrafter"/>
</dbReference>
<reference evidence="2 3" key="2">
    <citation type="submission" date="2018-11" db="EMBL/GenBank/DDBJ databases">
        <authorList>
            <consortium name="Pathogen Informatics"/>
        </authorList>
    </citation>
    <scope>NUCLEOTIDE SEQUENCE [LARGE SCALE GENOMIC DNA]</scope>
</reference>
<dbReference type="GO" id="GO:0016197">
    <property type="term" value="P:endosomal transport"/>
    <property type="evidence" value="ECO:0007669"/>
    <property type="project" value="TreeGrafter"/>
</dbReference>
<evidence type="ECO:0000313" key="4">
    <source>
        <dbReference type="WBParaSite" id="SBAD_0000357201-mRNA-1"/>
    </source>
</evidence>